<protein>
    <submittedName>
        <fullName evidence="2">Pentatricopeptide repeat-containing mitochondrial-like</fullName>
    </submittedName>
</protein>
<evidence type="ECO:0000313" key="3">
    <source>
        <dbReference type="Proteomes" id="UP000276133"/>
    </source>
</evidence>
<feature type="compositionally biased region" description="Basic and acidic residues" evidence="1">
    <location>
        <begin position="393"/>
        <end position="402"/>
    </location>
</feature>
<dbReference type="Proteomes" id="UP000276133">
    <property type="component" value="Unassembled WGS sequence"/>
</dbReference>
<keyword evidence="3" id="KW-1185">Reference proteome</keyword>
<dbReference type="PANTHER" id="PTHR14700:SF0">
    <property type="entry name" value="PENTATRICOPEPTIDE REPEAT-CONTAINING PROTEIN 2, MITOCHONDRIAL"/>
    <property type="match status" value="1"/>
</dbReference>
<dbReference type="GO" id="GO:0003723">
    <property type="term" value="F:RNA binding"/>
    <property type="evidence" value="ECO:0007669"/>
    <property type="project" value="TreeGrafter"/>
</dbReference>
<sequence length="402" mass="46643">MLSSIVRALPRLNISGSYLTVQSARTFFTPAHFGIDSFKNYASNIERDQGKNASSLKVTIEEAVSKPDGKIFTEDLKTLLYLSKSDSDLDLLVNAIRKYQKQESTAIFGFNFETPLIRLLYSLNKTDRALALFLDENDSVLKRFYTAGTILMNKLLEEKRYEDSIKVVNKMINKFKQDKKSDPNSRLRTMDITNLATEALLGINNADALSHAKKMLIDFKELNLEIHDNAYIKLILLAHNQNQIDFAYELTSLIKNKNQNIINNLKFLSLIRLDRIDDAIQIAEDTNKIVLERGIENRLFFKETLAVLVDLAGKLEGEKKDRVQDLVTTIKQEKKLIDLSLNDYALRLREDRKQNQQNQQRQQGQPMDRQRQQNQRDQQRQQGQQSRQRQNRTQREENSRED</sequence>
<dbReference type="PANTHER" id="PTHR14700">
    <property type="entry name" value="PENTATRICOPEPTIDE REPEAT-CONTAINING PROTEIN 2, MITOCHONDRIAL"/>
    <property type="match status" value="1"/>
</dbReference>
<dbReference type="GO" id="GO:0005739">
    <property type="term" value="C:mitochondrion"/>
    <property type="evidence" value="ECO:0007669"/>
    <property type="project" value="InterPro"/>
</dbReference>
<name>A0A3M7RSU6_BRAPC</name>
<evidence type="ECO:0000313" key="2">
    <source>
        <dbReference type="EMBL" id="RNA26624.1"/>
    </source>
</evidence>
<dbReference type="EMBL" id="REGN01002702">
    <property type="protein sequence ID" value="RNA26624.1"/>
    <property type="molecule type" value="Genomic_DNA"/>
</dbReference>
<feature type="region of interest" description="Disordered" evidence="1">
    <location>
        <begin position="352"/>
        <end position="402"/>
    </location>
</feature>
<evidence type="ECO:0000256" key="1">
    <source>
        <dbReference type="SAM" id="MobiDB-lite"/>
    </source>
</evidence>
<organism evidence="2 3">
    <name type="scientific">Brachionus plicatilis</name>
    <name type="common">Marine rotifer</name>
    <name type="synonym">Brachionus muelleri</name>
    <dbReference type="NCBI Taxonomy" id="10195"/>
    <lineage>
        <taxon>Eukaryota</taxon>
        <taxon>Metazoa</taxon>
        <taxon>Spiralia</taxon>
        <taxon>Gnathifera</taxon>
        <taxon>Rotifera</taxon>
        <taxon>Eurotatoria</taxon>
        <taxon>Monogononta</taxon>
        <taxon>Pseudotrocha</taxon>
        <taxon>Ploima</taxon>
        <taxon>Brachionidae</taxon>
        <taxon>Brachionus</taxon>
    </lineage>
</organism>
<comment type="caution">
    <text evidence="2">The sequence shown here is derived from an EMBL/GenBank/DDBJ whole genome shotgun (WGS) entry which is preliminary data.</text>
</comment>
<proteinExistence type="predicted"/>
<feature type="compositionally biased region" description="Low complexity" evidence="1">
    <location>
        <begin position="355"/>
        <end position="388"/>
    </location>
</feature>
<gene>
    <name evidence="2" type="ORF">BpHYR1_022250</name>
</gene>
<reference evidence="2 3" key="1">
    <citation type="journal article" date="2018" name="Sci. Rep.">
        <title>Genomic signatures of local adaptation to the degree of environmental predictability in rotifers.</title>
        <authorList>
            <person name="Franch-Gras L."/>
            <person name="Hahn C."/>
            <person name="Garcia-Roger E.M."/>
            <person name="Carmona M.J."/>
            <person name="Serra M."/>
            <person name="Gomez A."/>
        </authorList>
    </citation>
    <scope>NUCLEOTIDE SEQUENCE [LARGE SCALE GENOMIC DNA]</scope>
    <source>
        <strain evidence="2">HYR1</strain>
    </source>
</reference>
<dbReference type="AlphaFoldDB" id="A0A3M7RSU6"/>
<dbReference type="GO" id="GO:0050684">
    <property type="term" value="P:regulation of mRNA processing"/>
    <property type="evidence" value="ECO:0007669"/>
    <property type="project" value="InterPro"/>
</dbReference>
<dbReference type="OrthoDB" id="6073372at2759"/>
<dbReference type="InterPro" id="IPR034629">
    <property type="entry name" value="PTCD2"/>
</dbReference>
<dbReference type="GO" id="GO:0007005">
    <property type="term" value="P:mitochondrion organization"/>
    <property type="evidence" value="ECO:0007669"/>
    <property type="project" value="TreeGrafter"/>
</dbReference>
<accession>A0A3M7RSU6</accession>